<accession>A0AAV2HD81</accession>
<dbReference type="InterPro" id="IPR016186">
    <property type="entry name" value="C-type_lectin-like/link_sf"/>
</dbReference>
<name>A0AAV2HD81_LYMST</name>
<dbReference type="CDD" id="cd00037">
    <property type="entry name" value="CLECT"/>
    <property type="match status" value="1"/>
</dbReference>
<dbReference type="InterPro" id="IPR016187">
    <property type="entry name" value="CTDL_fold"/>
</dbReference>
<reference evidence="1 2" key="1">
    <citation type="submission" date="2024-04" db="EMBL/GenBank/DDBJ databases">
        <authorList>
            <consortium name="Genoscope - CEA"/>
            <person name="William W."/>
        </authorList>
    </citation>
    <scope>NUCLEOTIDE SEQUENCE [LARGE SCALE GENOMIC DNA]</scope>
</reference>
<proteinExistence type="predicted"/>
<gene>
    <name evidence="1" type="ORF">GSLYS_00005483001</name>
</gene>
<evidence type="ECO:0000313" key="1">
    <source>
        <dbReference type="EMBL" id="CAL1531388.1"/>
    </source>
</evidence>
<feature type="non-terminal residue" evidence="1">
    <location>
        <position position="76"/>
    </location>
</feature>
<dbReference type="Gene3D" id="3.10.100.10">
    <property type="entry name" value="Mannose-Binding Protein A, subunit A"/>
    <property type="match status" value="1"/>
</dbReference>
<dbReference type="EMBL" id="CAXITT010000087">
    <property type="protein sequence ID" value="CAL1531388.1"/>
    <property type="molecule type" value="Genomic_DNA"/>
</dbReference>
<sequence>MAEEFCETNLSSHLVTLNTVAERMFIDRLRRYIGPSVSIIFLGLRRMRIQQVKQMYRRMWQWTDGSTAFYLPDEYR</sequence>
<dbReference type="AlphaFoldDB" id="A0AAV2HD81"/>
<keyword evidence="2" id="KW-1185">Reference proteome</keyword>
<protein>
    <submittedName>
        <fullName evidence="1">Uncharacterized protein</fullName>
    </submittedName>
</protein>
<evidence type="ECO:0000313" key="2">
    <source>
        <dbReference type="Proteomes" id="UP001497497"/>
    </source>
</evidence>
<comment type="caution">
    <text evidence="1">The sequence shown here is derived from an EMBL/GenBank/DDBJ whole genome shotgun (WGS) entry which is preliminary data.</text>
</comment>
<organism evidence="1 2">
    <name type="scientific">Lymnaea stagnalis</name>
    <name type="common">Great pond snail</name>
    <name type="synonym">Helix stagnalis</name>
    <dbReference type="NCBI Taxonomy" id="6523"/>
    <lineage>
        <taxon>Eukaryota</taxon>
        <taxon>Metazoa</taxon>
        <taxon>Spiralia</taxon>
        <taxon>Lophotrochozoa</taxon>
        <taxon>Mollusca</taxon>
        <taxon>Gastropoda</taxon>
        <taxon>Heterobranchia</taxon>
        <taxon>Euthyneura</taxon>
        <taxon>Panpulmonata</taxon>
        <taxon>Hygrophila</taxon>
        <taxon>Lymnaeoidea</taxon>
        <taxon>Lymnaeidae</taxon>
        <taxon>Lymnaea</taxon>
    </lineage>
</organism>
<dbReference type="SUPFAM" id="SSF56436">
    <property type="entry name" value="C-type lectin-like"/>
    <property type="match status" value="1"/>
</dbReference>
<dbReference type="Proteomes" id="UP001497497">
    <property type="component" value="Unassembled WGS sequence"/>
</dbReference>